<sequence>MNPRAKTLLDRAIARGLTIATAESCTGGMIAAAITDIAGSSAVFGFGFVTYANDAKTALLGVDPLLIAFHGAVSAEVAAAMAEGALARSHADRAIAVTGIAGPDGGSLEKPVGTVWFGLAARSRTTITECRVFPGDRAAIRAATVDHALDMLVESL</sequence>
<dbReference type="Proteomes" id="UP001521209">
    <property type="component" value="Unassembled WGS sequence"/>
</dbReference>
<comment type="caution">
    <text evidence="2">The sequence shown here is derived from an EMBL/GenBank/DDBJ whole genome shotgun (WGS) entry which is preliminary data.</text>
</comment>
<gene>
    <name evidence="2" type="ORF">L2A60_09300</name>
</gene>
<dbReference type="SUPFAM" id="SSF142433">
    <property type="entry name" value="CinA-like"/>
    <property type="match status" value="1"/>
</dbReference>
<proteinExistence type="predicted"/>
<dbReference type="InterPro" id="IPR008136">
    <property type="entry name" value="CinA_C"/>
</dbReference>
<dbReference type="EMBL" id="JAKGBZ010000014">
    <property type="protein sequence ID" value="MCF3946875.1"/>
    <property type="molecule type" value="Genomic_DNA"/>
</dbReference>
<reference evidence="2 3" key="1">
    <citation type="submission" date="2022-01" db="EMBL/GenBank/DDBJ databases">
        <authorList>
            <person name="Won M."/>
            <person name="Kim S.-J."/>
            <person name="Kwon S.-W."/>
        </authorList>
    </citation>
    <scope>NUCLEOTIDE SEQUENCE [LARGE SCALE GENOMIC DNA]</scope>
    <source>
        <strain evidence="2 3">KCTC 23505</strain>
    </source>
</reference>
<keyword evidence="3" id="KW-1185">Reference proteome</keyword>
<dbReference type="NCBIfam" id="TIGR00199">
    <property type="entry name" value="PncC_domain"/>
    <property type="match status" value="1"/>
</dbReference>
<dbReference type="InterPro" id="IPR036653">
    <property type="entry name" value="CinA-like_C"/>
</dbReference>
<feature type="domain" description="CinA C-terminal" evidence="1">
    <location>
        <begin position="5"/>
        <end position="155"/>
    </location>
</feature>
<evidence type="ECO:0000313" key="3">
    <source>
        <dbReference type="Proteomes" id="UP001521209"/>
    </source>
</evidence>
<organism evidence="2 3">
    <name type="scientific">Acidiphilium iwatense</name>
    <dbReference type="NCBI Taxonomy" id="768198"/>
    <lineage>
        <taxon>Bacteria</taxon>
        <taxon>Pseudomonadati</taxon>
        <taxon>Pseudomonadota</taxon>
        <taxon>Alphaproteobacteria</taxon>
        <taxon>Acetobacterales</taxon>
        <taxon>Acidocellaceae</taxon>
        <taxon>Acidiphilium</taxon>
    </lineage>
</organism>
<accession>A0ABS9DVW0</accession>
<name>A0ABS9DVW0_9PROT</name>
<protein>
    <submittedName>
        <fullName evidence="2">CinA family protein</fullName>
    </submittedName>
</protein>
<dbReference type="RefSeq" id="WP_235704105.1">
    <property type="nucleotide sequence ID" value="NZ_JAKGBZ010000014.1"/>
</dbReference>
<evidence type="ECO:0000259" key="1">
    <source>
        <dbReference type="Pfam" id="PF02464"/>
    </source>
</evidence>
<dbReference type="Gene3D" id="3.90.950.20">
    <property type="entry name" value="CinA-like"/>
    <property type="match status" value="1"/>
</dbReference>
<dbReference type="Pfam" id="PF02464">
    <property type="entry name" value="CinA"/>
    <property type="match status" value="1"/>
</dbReference>
<evidence type="ECO:0000313" key="2">
    <source>
        <dbReference type="EMBL" id="MCF3946875.1"/>
    </source>
</evidence>